<dbReference type="PANTHER" id="PTHR22957">
    <property type="entry name" value="TBC1 DOMAIN FAMILY MEMBER GTPASE-ACTIVATING PROTEIN"/>
    <property type="match status" value="1"/>
</dbReference>
<protein>
    <recommendedName>
        <fullName evidence="3">Rab-GAP TBC domain-containing protein</fullName>
    </recommendedName>
</protein>
<proteinExistence type="predicted"/>
<dbReference type="SUPFAM" id="SSF47923">
    <property type="entry name" value="Ypt/Rab-GAP domain of gyp1p"/>
    <property type="match status" value="2"/>
</dbReference>
<evidence type="ECO:0000256" key="1">
    <source>
        <dbReference type="ARBA" id="ARBA00022468"/>
    </source>
</evidence>
<reference evidence="4 5" key="1">
    <citation type="submission" date="2017-11" db="EMBL/GenBank/DDBJ databases">
        <title>The genome of Rhizophagus clarus HR1 reveals common genetic basis of auxotrophy among arbuscular mycorrhizal fungi.</title>
        <authorList>
            <person name="Kobayashi Y."/>
        </authorList>
    </citation>
    <scope>NUCLEOTIDE SEQUENCE [LARGE SCALE GENOMIC DNA]</scope>
    <source>
        <strain evidence="4 5">HR1</strain>
    </source>
</reference>
<organism evidence="4 5">
    <name type="scientific">Rhizophagus clarus</name>
    <dbReference type="NCBI Taxonomy" id="94130"/>
    <lineage>
        <taxon>Eukaryota</taxon>
        <taxon>Fungi</taxon>
        <taxon>Fungi incertae sedis</taxon>
        <taxon>Mucoromycota</taxon>
        <taxon>Glomeromycotina</taxon>
        <taxon>Glomeromycetes</taxon>
        <taxon>Glomerales</taxon>
        <taxon>Glomeraceae</taxon>
        <taxon>Rhizophagus</taxon>
    </lineage>
</organism>
<name>A0A2Z6QHF3_9GLOM</name>
<dbReference type="Gene3D" id="1.10.472.80">
    <property type="entry name" value="Ypt/Rab-GAP domain of gyp1p, domain 3"/>
    <property type="match status" value="1"/>
</dbReference>
<feature type="region of interest" description="Disordered" evidence="2">
    <location>
        <begin position="530"/>
        <end position="553"/>
    </location>
</feature>
<gene>
    <name evidence="4" type="ORF">RclHR1_11750002</name>
</gene>
<dbReference type="Gene3D" id="1.10.8.270">
    <property type="entry name" value="putative rabgap domain of human tbc1 domain family member 14 like domains"/>
    <property type="match status" value="1"/>
</dbReference>
<dbReference type="FunFam" id="1.10.472.80:FF:000038">
    <property type="entry name" value="TBC1 domain family member 5"/>
    <property type="match status" value="1"/>
</dbReference>
<dbReference type="PANTHER" id="PTHR22957:SF337">
    <property type="entry name" value="TBC1 DOMAIN FAMILY MEMBER 5"/>
    <property type="match status" value="1"/>
</dbReference>
<dbReference type="InterPro" id="IPR035969">
    <property type="entry name" value="Rab-GAP_TBC_sf"/>
</dbReference>
<dbReference type="SMART" id="SM00164">
    <property type="entry name" value="TBC"/>
    <property type="match status" value="1"/>
</dbReference>
<feature type="compositionally biased region" description="Basic and acidic residues" evidence="2">
    <location>
        <begin position="530"/>
        <end position="544"/>
    </location>
</feature>
<dbReference type="Pfam" id="PF00566">
    <property type="entry name" value="RabGAP-TBC"/>
    <property type="match status" value="2"/>
</dbReference>
<feature type="compositionally biased region" description="Polar residues" evidence="2">
    <location>
        <begin position="678"/>
        <end position="705"/>
    </location>
</feature>
<comment type="caution">
    <text evidence="4">The sequence shown here is derived from an EMBL/GenBank/DDBJ whole genome shotgun (WGS) entry which is preliminary data.</text>
</comment>
<dbReference type="GO" id="GO:0005096">
    <property type="term" value="F:GTPase activator activity"/>
    <property type="evidence" value="ECO:0007669"/>
    <property type="project" value="UniProtKB-KW"/>
</dbReference>
<dbReference type="EMBL" id="BEXD01000197">
    <property type="protein sequence ID" value="GBB85189.1"/>
    <property type="molecule type" value="Genomic_DNA"/>
</dbReference>
<accession>A0A2Z6QHF3</accession>
<dbReference type="FunFam" id="1.10.8.270:FF:000031">
    <property type="entry name" value="TBC1 domain family member 5"/>
    <property type="match status" value="1"/>
</dbReference>
<feature type="domain" description="Rab-GAP TBC" evidence="3">
    <location>
        <begin position="36"/>
        <end position="323"/>
    </location>
</feature>
<sequence>MDSQSFEKIKAKWDVIFKDPLLSLTSLREKGVEGNICSKGLRSVCWKLYLAYLPGLDNATWPLALHKERQHYTDLRQKYITSPENDSNSANDLNINNPLSLDQANPWQEYFKDTELRKIIRQDVERTFPDNEYFRTPLSQSRLLDILFIYCKMNQDVSYRQGMHELLAPILWVVDKESIPSSNGYAVENNEDTIIKQTLNAEYVEHDTFALFSALMKAAKEYYEYNDEIFNKKPVKRAQGSDLEFARLIKNNQAEVAKATPVFRKCNKIYEYLQTIDPELHERLNELEIEPQLYGIRWIRLLFGREFPLDKVLTLWDGIFAEDPTLRIVDHVCVAMMLLIRDDLLKSDYTGCLSMLMRYPPTSDTGVLIKQAIYLRDHSTPEGGACIIKQNALRTGRPYSVLTPSSKEPQEGFIHLKNVLDRGAVINKAVINAYDEVKKNVLRKQDGQFHTEHDRSGSIDVSQRYANQLMSNHVDQLSSEIQNVSFEEFTKLKEQNRQMALVVQKSIEILEQEILGRTKSKEIISATDAEKIEKSSTDDSESRSSFEYISGNNNEESTTHEISVLHALHGLKHIRDVLNGSIKEFNSHIMETVSLNGEDHDHWEVVDDGVSVVSVPGTEDETASVTKEVQTKHDKIITHTSSPNNIIKTSVIETISTKPVVQPITTLPLQPSPPSSTKVTPQQYSKVTSPSISTSNEKPKVTSSHSATKTPKPKSKLKLEDILDDMEKSETGTGTPKSSIASNSKYSWMIEGYTDDDDNSLFNPKRASIGSFDSLSGFSLDKMSTIDFSKDKDDVFKSNSTSNQRKTRNSVIAHPTSSSLRSERINNPLRASSFTSKDINQENNVNIGSTSNEGKLNNHIVTAINTPVAPVDDPLGVS</sequence>
<dbReference type="AlphaFoldDB" id="A0A2Z6QHF3"/>
<evidence type="ECO:0000259" key="3">
    <source>
        <dbReference type="PROSITE" id="PS50086"/>
    </source>
</evidence>
<dbReference type="PROSITE" id="PS50086">
    <property type="entry name" value="TBC_RABGAP"/>
    <property type="match status" value="1"/>
</dbReference>
<feature type="region of interest" description="Disordered" evidence="2">
    <location>
        <begin position="665"/>
        <end position="719"/>
    </location>
</feature>
<keyword evidence="5" id="KW-1185">Reference proteome</keyword>
<evidence type="ECO:0000313" key="4">
    <source>
        <dbReference type="EMBL" id="GBB85189.1"/>
    </source>
</evidence>
<evidence type="ECO:0000313" key="5">
    <source>
        <dbReference type="Proteomes" id="UP000247702"/>
    </source>
</evidence>
<evidence type="ECO:0000256" key="2">
    <source>
        <dbReference type="SAM" id="MobiDB-lite"/>
    </source>
</evidence>
<dbReference type="InterPro" id="IPR000195">
    <property type="entry name" value="Rab-GAP-TBC_dom"/>
</dbReference>
<dbReference type="Proteomes" id="UP000247702">
    <property type="component" value="Unassembled WGS sequence"/>
</dbReference>
<dbReference type="STRING" id="94130.A0A2Z6QHF3"/>
<keyword evidence="1" id="KW-0343">GTPase activation</keyword>
<feature type="region of interest" description="Disordered" evidence="2">
    <location>
        <begin position="792"/>
        <end position="820"/>
    </location>
</feature>